<dbReference type="AlphaFoldDB" id="A0A1H3A743"/>
<name>A0A1H3A743_9RHOB</name>
<dbReference type="SFLD" id="SFLDG01150">
    <property type="entry name" value="Main.1:_Beta-like"/>
    <property type="match status" value="1"/>
</dbReference>
<dbReference type="PROSITE" id="PS50405">
    <property type="entry name" value="GST_CTER"/>
    <property type="match status" value="1"/>
</dbReference>
<feature type="domain" description="GST N-terminal" evidence="1">
    <location>
        <begin position="1"/>
        <end position="80"/>
    </location>
</feature>
<dbReference type="Proteomes" id="UP000199118">
    <property type="component" value="Unassembled WGS sequence"/>
</dbReference>
<gene>
    <name evidence="3" type="ORF">SAMN05444336_10483</name>
</gene>
<dbReference type="Pfam" id="PF02798">
    <property type="entry name" value="GST_N"/>
    <property type="match status" value="1"/>
</dbReference>
<accession>A0A1H3A743</accession>
<dbReference type="STRING" id="356660.SAMN05444336_10483"/>
<dbReference type="PROSITE" id="PS50404">
    <property type="entry name" value="GST_NTER"/>
    <property type="match status" value="1"/>
</dbReference>
<keyword evidence="4" id="KW-1185">Reference proteome</keyword>
<dbReference type="GO" id="GO:0016740">
    <property type="term" value="F:transferase activity"/>
    <property type="evidence" value="ECO:0007669"/>
    <property type="project" value="UniProtKB-KW"/>
</dbReference>
<dbReference type="SFLD" id="SFLDS00019">
    <property type="entry name" value="Glutathione_Transferase_(cytos"/>
    <property type="match status" value="1"/>
</dbReference>
<dbReference type="Gene3D" id="3.40.30.10">
    <property type="entry name" value="Glutaredoxin"/>
    <property type="match status" value="1"/>
</dbReference>
<protein>
    <submittedName>
        <fullName evidence="3">Glutathione S-transferase</fullName>
    </submittedName>
</protein>
<reference evidence="3 4" key="1">
    <citation type="submission" date="2016-10" db="EMBL/GenBank/DDBJ databases">
        <authorList>
            <person name="de Groot N.N."/>
        </authorList>
    </citation>
    <scope>NUCLEOTIDE SEQUENCE [LARGE SCALE GENOMIC DNA]</scope>
    <source>
        <strain evidence="3 4">DSM 17890</strain>
    </source>
</reference>
<dbReference type="InterPro" id="IPR004045">
    <property type="entry name" value="Glutathione_S-Trfase_N"/>
</dbReference>
<evidence type="ECO:0000259" key="2">
    <source>
        <dbReference type="PROSITE" id="PS50405"/>
    </source>
</evidence>
<proteinExistence type="predicted"/>
<dbReference type="PANTHER" id="PTHR44051:SF21">
    <property type="entry name" value="GLUTATHIONE S-TRANSFERASE FAMILY PROTEIN"/>
    <property type="match status" value="1"/>
</dbReference>
<evidence type="ECO:0000313" key="3">
    <source>
        <dbReference type="EMBL" id="SDX25433.1"/>
    </source>
</evidence>
<dbReference type="PANTHER" id="PTHR44051">
    <property type="entry name" value="GLUTATHIONE S-TRANSFERASE-RELATED"/>
    <property type="match status" value="1"/>
</dbReference>
<dbReference type="SUPFAM" id="SSF52833">
    <property type="entry name" value="Thioredoxin-like"/>
    <property type="match status" value="1"/>
</dbReference>
<dbReference type="InterPro" id="IPR036249">
    <property type="entry name" value="Thioredoxin-like_sf"/>
</dbReference>
<dbReference type="EMBL" id="FNMZ01000004">
    <property type="protein sequence ID" value="SDX25433.1"/>
    <property type="molecule type" value="Genomic_DNA"/>
</dbReference>
<evidence type="ECO:0000313" key="4">
    <source>
        <dbReference type="Proteomes" id="UP000199118"/>
    </source>
</evidence>
<keyword evidence="3" id="KW-0808">Transferase</keyword>
<dbReference type="SFLD" id="SFLDG00358">
    <property type="entry name" value="Main_(cytGST)"/>
    <property type="match status" value="1"/>
</dbReference>
<dbReference type="Gene3D" id="1.20.1050.10">
    <property type="match status" value="1"/>
</dbReference>
<dbReference type="InterPro" id="IPR010987">
    <property type="entry name" value="Glutathione-S-Trfase_C-like"/>
</dbReference>
<dbReference type="SUPFAM" id="SSF47616">
    <property type="entry name" value="GST C-terminal domain-like"/>
    <property type="match status" value="1"/>
</dbReference>
<feature type="domain" description="GST C-terminal" evidence="2">
    <location>
        <begin position="90"/>
        <end position="218"/>
    </location>
</feature>
<evidence type="ECO:0000259" key="1">
    <source>
        <dbReference type="PROSITE" id="PS50404"/>
    </source>
</evidence>
<dbReference type="InterPro" id="IPR040079">
    <property type="entry name" value="Glutathione_S-Trfase"/>
</dbReference>
<dbReference type="RefSeq" id="WP_092682271.1">
    <property type="nucleotide sequence ID" value="NZ_FNMZ01000004.1"/>
</dbReference>
<dbReference type="InterPro" id="IPR036282">
    <property type="entry name" value="Glutathione-S-Trfase_C_sf"/>
</dbReference>
<sequence length="220" mass="23987">MLALYYAPGSAAIAPQAVMEELGLDYELRLLDRATRAQKAPDYLALNPSGRIPTLIDGDLTLFETGAILLHLIGAHPGARPGAALAPAPGGRDHALFLQWLFHLTTTPQVTFHEYFYPERWAAGPEDEPRVRAAGIARLEADFALLDQAVAGETSFLASGFSALDLHLAMLARWSRDMPRPMWTWPNLARVIAAAAARPAFRRTLARQGLTWPEASPLAV</sequence>
<dbReference type="OrthoDB" id="7583243at2"/>
<organism evidence="3 4">
    <name type="scientific">Albimonas donghaensis</name>
    <dbReference type="NCBI Taxonomy" id="356660"/>
    <lineage>
        <taxon>Bacteria</taxon>
        <taxon>Pseudomonadati</taxon>
        <taxon>Pseudomonadota</taxon>
        <taxon>Alphaproteobacteria</taxon>
        <taxon>Rhodobacterales</taxon>
        <taxon>Paracoccaceae</taxon>
        <taxon>Albimonas</taxon>
    </lineage>
</organism>